<dbReference type="AlphaFoldDB" id="A0A8J3EAI3"/>
<sequence>MGSYNDAFKADAVKKMLSGTQSVLELAKRLGVSDKTLYNWKNKYLNKCPTMSNKKHKNTTFTAEQKLAAIIETASLNQLQLSEYCRTKGIYPEQLKQWKEAALMGCSNTKPESSISADEAKANKKRIHALESELNRKDKALAETAALLVLAKKCQTIWGIKEDD</sequence>
<keyword evidence="3" id="KW-1185">Reference proteome</keyword>
<name>A0A8J3EAI3_9GAMM</name>
<reference evidence="2" key="1">
    <citation type="journal article" date="2014" name="Int. J. Syst. Evol. Microbiol.">
        <title>Complete genome sequence of Corynebacterium casei LMG S-19264T (=DSM 44701T), isolated from a smear-ripened cheese.</title>
        <authorList>
            <consortium name="US DOE Joint Genome Institute (JGI-PGF)"/>
            <person name="Walter F."/>
            <person name="Albersmeier A."/>
            <person name="Kalinowski J."/>
            <person name="Ruckert C."/>
        </authorList>
    </citation>
    <scope>NUCLEOTIDE SEQUENCE</scope>
    <source>
        <strain evidence="2">CGMCC 1.15758</strain>
    </source>
</reference>
<dbReference type="Gene3D" id="1.10.10.60">
    <property type="entry name" value="Homeodomain-like"/>
    <property type="match status" value="1"/>
</dbReference>
<dbReference type="GO" id="GO:0006313">
    <property type="term" value="P:DNA transposition"/>
    <property type="evidence" value="ECO:0007669"/>
    <property type="project" value="InterPro"/>
</dbReference>
<dbReference type="InterPro" id="IPR009057">
    <property type="entry name" value="Homeodomain-like_sf"/>
</dbReference>
<evidence type="ECO:0000313" key="2">
    <source>
        <dbReference type="EMBL" id="GGG09337.1"/>
    </source>
</evidence>
<evidence type="ECO:0000256" key="1">
    <source>
        <dbReference type="ARBA" id="ARBA00009964"/>
    </source>
</evidence>
<dbReference type="InterPro" id="IPR002514">
    <property type="entry name" value="Transposase_8"/>
</dbReference>
<dbReference type="Proteomes" id="UP000636949">
    <property type="component" value="Unassembled WGS sequence"/>
</dbReference>
<accession>A0A8J3EAI3</accession>
<protein>
    <recommendedName>
        <fullName evidence="4">Transposase</fullName>
    </recommendedName>
</protein>
<dbReference type="EMBL" id="BMJS01000116">
    <property type="protein sequence ID" value="GGG09337.1"/>
    <property type="molecule type" value="Genomic_DNA"/>
</dbReference>
<dbReference type="Pfam" id="PF01527">
    <property type="entry name" value="HTH_Tnp_1"/>
    <property type="match status" value="2"/>
</dbReference>
<comment type="caution">
    <text evidence="2">The sequence shown here is derived from an EMBL/GenBank/DDBJ whole genome shotgun (WGS) entry which is preliminary data.</text>
</comment>
<organism evidence="2 3">
    <name type="scientific">Cysteiniphilum litorale</name>
    <dbReference type="NCBI Taxonomy" id="2056700"/>
    <lineage>
        <taxon>Bacteria</taxon>
        <taxon>Pseudomonadati</taxon>
        <taxon>Pseudomonadota</taxon>
        <taxon>Gammaproteobacteria</taxon>
        <taxon>Thiotrichales</taxon>
        <taxon>Fastidiosibacteraceae</taxon>
        <taxon>Cysteiniphilum</taxon>
    </lineage>
</organism>
<comment type="similarity">
    <text evidence="1">Belongs to the transposase 8 family.</text>
</comment>
<gene>
    <name evidence="2" type="ORF">GCM10010995_28710</name>
</gene>
<dbReference type="GO" id="GO:0004803">
    <property type="term" value="F:transposase activity"/>
    <property type="evidence" value="ECO:0007669"/>
    <property type="project" value="InterPro"/>
</dbReference>
<evidence type="ECO:0008006" key="4">
    <source>
        <dbReference type="Google" id="ProtNLM"/>
    </source>
</evidence>
<evidence type="ECO:0000313" key="3">
    <source>
        <dbReference type="Proteomes" id="UP000636949"/>
    </source>
</evidence>
<reference evidence="2" key="2">
    <citation type="submission" date="2020-09" db="EMBL/GenBank/DDBJ databases">
        <authorList>
            <person name="Sun Q."/>
            <person name="Zhou Y."/>
        </authorList>
    </citation>
    <scope>NUCLEOTIDE SEQUENCE</scope>
    <source>
        <strain evidence="2">CGMCC 1.15758</strain>
    </source>
</reference>
<proteinExistence type="inferred from homology"/>
<dbReference type="GO" id="GO:0003677">
    <property type="term" value="F:DNA binding"/>
    <property type="evidence" value="ECO:0007669"/>
    <property type="project" value="InterPro"/>
</dbReference>
<dbReference type="SUPFAM" id="SSF46689">
    <property type="entry name" value="Homeodomain-like"/>
    <property type="match status" value="1"/>
</dbReference>